<dbReference type="EMBL" id="JBELQE010000085">
    <property type="protein sequence ID" value="MER2251447.1"/>
    <property type="molecule type" value="Genomic_DNA"/>
</dbReference>
<protein>
    <submittedName>
        <fullName evidence="3">HEPN domain-containing protein</fullName>
    </submittedName>
</protein>
<dbReference type="Pfam" id="PF05168">
    <property type="entry name" value="HEPN"/>
    <property type="match status" value="1"/>
</dbReference>
<accession>A0ABV1QPV4</accession>
<proteinExistence type="inferred from homology"/>
<evidence type="ECO:0000256" key="1">
    <source>
        <dbReference type="ARBA" id="ARBA00038248"/>
    </source>
</evidence>
<evidence type="ECO:0000313" key="3">
    <source>
        <dbReference type="EMBL" id="MER2251447.1"/>
    </source>
</evidence>
<comment type="caution">
    <text evidence="3">The sequence shown here is derived from an EMBL/GenBank/DDBJ whole genome shotgun (WGS) entry which is preliminary data.</text>
</comment>
<gene>
    <name evidence="3" type="ORF">ABS772_16130</name>
</gene>
<organism evidence="3 4">
    <name type="scientific">Methylorubrum podarium</name>
    <dbReference type="NCBI Taxonomy" id="200476"/>
    <lineage>
        <taxon>Bacteria</taxon>
        <taxon>Pseudomonadati</taxon>
        <taxon>Pseudomonadota</taxon>
        <taxon>Alphaproteobacteria</taxon>
        <taxon>Hyphomicrobiales</taxon>
        <taxon>Methylobacteriaceae</taxon>
        <taxon>Methylorubrum</taxon>
    </lineage>
</organism>
<feature type="domain" description="HEPN" evidence="2">
    <location>
        <begin position="9"/>
        <end position="125"/>
    </location>
</feature>
<keyword evidence="4" id="KW-1185">Reference proteome</keyword>
<name>A0ABV1QPV4_9HYPH</name>
<dbReference type="PANTHER" id="PTHR36565:SF1">
    <property type="entry name" value="UPF0332 PROTEIN TM_1000"/>
    <property type="match status" value="1"/>
</dbReference>
<evidence type="ECO:0000313" key="4">
    <source>
        <dbReference type="Proteomes" id="UP001480955"/>
    </source>
</evidence>
<dbReference type="PANTHER" id="PTHR36565">
    <property type="entry name" value="UPF0332 PROTEIN TM_1000"/>
    <property type="match status" value="1"/>
</dbReference>
<dbReference type="Gene3D" id="1.20.120.330">
    <property type="entry name" value="Nucleotidyltransferases domain 2"/>
    <property type="match status" value="1"/>
</dbReference>
<comment type="similarity">
    <text evidence="1">Belongs to the UPF0332 family.</text>
</comment>
<dbReference type="RefSeq" id="WP_350395846.1">
    <property type="nucleotide sequence ID" value="NZ_JBELQE010000085.1"/>
</dbReference>
<sequence>MTDASALAFIGKAERALKAARILLETGDTEGACNRAYYAMFDAARASLMATGYHRGGTTIKTHAGVIAAFGQALVQPGQVDAAFGRAFNRLQDIRVRADYMAGIPSNDEAEWALTQAEAFLATMRERFFAD</sequence>
<dbReference type="InterPro" id="IPR052226">
    <property type="entry name" value="UPF0332_toxin"/>
</dbReference>
<dbReference type="Proteomes" id="UP001480955">
    <property type="component" value="Unassembled WGS sequence"/>
</dbReference>
<reference evidence="3 4" key="1">
    <citation type="submission" date="2024-06" db="EMBL/GenBank/DDBJ databases">
        <authorList>
            <person name="Campbell A.G."/>
        </authorList>
    </citation>
    <scope>NUCLEOTIDE SEQUENCE [LARGE SCALE GENOMIC DNA]</scope>
    <source>
        <strain evidence="3 4">EM12</strain>
    </source>
</reference>
<evidence type="ECO:0000259" key="2">
    <source>
        <dbReference type="Pfam" id="PF05168"/>
    </source>
</evidence>
<dbReference type="InterPro" id="IPR007842">
    <property type="entry name" value="HEPN_dom"/>
</dbReference>